<feature type="transmembrane region" description="Helical" evidence="1">
    <location>
        <begin position="100"/>
        <end position="120"/>
    </location>
</feature>
<accession>W7I680</accession>
<evidence type="ECO:0000256" key="1">
    <source>
        <dbReference type="SAM" id="Phobius"/>
    </source>
</evidence>
<organism evidence="2 3">
    <name type="scientific">Drechslerella stenobrocha 248</name>
    <dbReference type="NCBI Taxonomy" id="1043628"/>
    <lineage>
        <taxon>Eukaryota</taxon>
        <taxon>Fungi</taxon>
        <taxon>Dikarya</taxon>
        <taxon>Ascomycota</taxon>
        <taxon>Pezizomycotina</taxon>
        <taxon>Orbiliomycetes</taxon>
        <taxon>Orbiliales</taxon>
        <taxon>Orbiliaceae</taxon>
        <taxon>Drechslerella</taxon>
    </lineage>
</organism>
<feature type="transmembrane region" description="Helical" evidence="1">
    <location>
        <begin position="132"/>
        <end position="161"/>
    </location>
</feature>
<reference evidence="2 3" key="1">
    <citation type="submission" date="2013-05" db="EMBL/GenBank/DDBJ databases">
        <title>Drechslerella stenobrocha genome reveals carnivorous origination and mechanical trapping mechanism of predatory fungi.</title>
        <authorList>
            <person name="Liu X."/>
            <person name="Zhang W."/>
            <person name="Liu K."/>
        </authorList>
    </citation>
    <scope>NUCLEOTIDE SEQUENCE [LARGE SCALE GENOMIC DNA]</scope>
    <source>
        <strain evidence="2 3">248</strain>
    </source>
</reference>
<feature type="transmembrane region" description="Helical" evidence="1">
    <location>
        <begin position="173"/>
        <end position="195"/>
    </location>
</feature>
<evidence type="ECO:0000313" key="3">
    <source>
        <dbReference type="Proteomes" id="UP000024837"/>
    </source>
</evidence>
<dbReference type="OrthoDB" id="5327240at2759"/>
<proteinExistence type="predicted"/>
<name>W7I680_9PEZI</name>
<dbReference type="HOGENOM" id="CLU_676173_0_0_1"/>
<gene>
    <name evidence="2" type="ORF">DRE_01091</name>
</gene>
<dbReference type="AlphaFoldDB" id="W7I680"/>
<dbReference type="Proteomes" id="UP000024837">
    <property type="component" value="Unassembled WGS sequence"/>
</dbReference>
<keyword evidence="1" id="KW-1133">Transmembrane helix</keyword>
<sequence length="418" mass="46722">MSTFNPAAIEIDYNASVRHKNARRIRKKEISGPSNFVRLSSPDWQNPTSQGLRPLTLVAGSQDFNKKLPSPPTVGSDDGSDDVEESVWRKAQRLWIPLDMWARFIIVLGFCEAVMAWWGGMQIILSDRLSYGGLWTAVTAVLLVWSIFFTAVAYCGSCILWGRWSSSASALRVMRLVATMLTVLYGIAAAFWFYYGFQSATTTREACVTTSIFWDGQTVPAPQPWVDLCLKTASNFERLQVGWGFMNAFQVYFMMLLVQWAGQQERKLRRQKRWSRNSGLAYSESEGDRFDKLAEAEMDARSTGSFDRPETPESVKHVGVDVVYPRQDNYDLEKQPIEDNVKVKVGSGMAIPNFPMPGKNRSRMLTVDAPPTITKSRGSSLRVSAGSDNLRGSGLSGAIPIALDLRGLNSPRFYGKAF</sequence>
<keyword evidence="1" id="KW-0472">Membrane</keyword>
<evidence type="ECO:0000313" key="2">
    <source>
        <dbReference type="EMBL" id="EWC44265.1"/>
    </source>
</evidence>
<keyword evidence="3" id="KW-1185">Reference proteome</keyword>
<keyword evidence="1" id="KW-0812">Transmembrane</keyword>
<protein>
    <submittedName>
        <fullName evidence="2">Uncharacterized protein</fullName>
    </submittedName>
</protein>
<dbReference type="EMBL" id="KI966443">
    <property type="protein sequence ID" value="EWC44265.1"/>
    <property type="molecule type" value="Genomic_DNA"/>
</dbReference>
<feature type="transmembrane region" description="Helical" evidence="1">
    <location>
        <begin position="241"/>
        <end position="262"/>
    </location>
</feature>